<keyword evidence="3" id="KW-1185">Reference proteome</keyword>
<name>A0A371DBK8_9APHY</name>
<feature type="compositionally biased region" description="Polar residues" evidence="1">
    <location>
        <begin position="1"/>
        <end position="10"/>
    </location>
</feature>
<organism evidence="2 3">
    <name type="scientific">Lentinus brumalis</name>
    <dbReference type="NCBI Taxonomy" id="2498619"/>
    <lineage>
        <taxon>Eukaryota</taxon>
        <taxon>Fungi</taxon>
        <taxon>Dikarya</taxon>
        <taxon>Basidiomycota</taxon>
        <taxon>Agaricomycotina</taxon>
        <taxon>Agaricomycetes</taxon>
        <taxon>Polyporales</taxon>
        <taxon>Polyporaceae</taxon>
        <taxon>Lentinus</taxon>
    </lineage>
</organism>
<dbReference type="STRING" id="139420.A0A371DBK8"/>
<evidence type="ECO:0000313" key="2">
    <source>
        <dbReference type="EMBL" id="RDX49900.1"/>
    </source>
</evidence>
<feature type="region of interest" description="Disordered" evidence="1">
    <location>
        <begin position="1"/>
        <end position="73"/>
    </location>
</feature>
<reference evidence="2 3" key="1">
    <citation type="journal article" date="2018" name="Biotechnol. Biofuels">
        <title>Integrative visual omics of the white-rot fungus Polyporus brumalis exposes the biotechnological potential of its oxidative enzymes for delignifying raw plant biomass.</title>
        <authorList>
            <person name="Miyauchi S."/>
            <person name="Rancon A."/>
            <person name="Drula E."/>
            <person name="Hage H."/>
            <person name="Chaduli D."/>
            <person name="Favel A."/>
            <person name="Grisel S."/>
            <person name="Henrissat B."/>
            <person name="Herpoel-Gimbert I."/>
            <person name="Ruiz-Duenas F.J."/>
            <person name="Chevret D."/>
            <person name="Hainaut M."/>
            <person name="Lin J."/>
            <person name="Wang M."/>
            <person name="Pangilinan J."/>
            <person name="Lipzen A."/>
            <person name="Lesage-Meessen L."/>
            <person name="Navarro D."/>
            <person name="Riley R."/>
            <person name="Grigoriev I.V."/>
            <person name="Zhou S."/>
            <person name="Raouche S."/>
            <person name="Rosso M.N."/>
        </authorList>
    </citation>
    <scope>NUCLEOTIDE SEQUENCE [LARGE SCALE GENOMIC DNA]</scope>
    <source>
        <strain evidence="2 3">BRFM 1820</strain>
    </source>
</reference>
<feature type="compositionally biased region" description="Basic and acidic residues" evidence="1">
    <location>
        <begin position="15"/>
        <end position="31"/>
    </location>
</feature>
<dbReference type="Proteomes" id="UP000256964">
    <property type="component" value="Unassembled WGS sequence"/>
</dbReference>
<dbReference type="OrthoDB" id="3647690at2759"/>
<protein>
    <submittedName>
        <fullName evidence="2">Uncharacterized protein</fullName>
    </submittedName>
</protein>
<proteinExistence type="predicted"/>
<dbReference type="AlphaFoldDB" id="A0A371DBK8"/>
<accession>A0A371DBK8</accession>
<evidence type="ECO:0000256" key="1">
    <source>
        <dbReference type="SAM" id="MobiDB-lite"/>
    </source>
</evidence>
<dbReference type="EMBL" id="KZ857402">
    <property type="protein sequence ID" value="RDX49900.1"/>
    <property type="molecule type" value="Genomic_DNA"/>
</dbReference>
<sequence>MSADNVTPSTAPDAGGKETETREPVSDDRTEILSVPPEEGGETTVWCRRSPSPAKSTVAKRGRSASPPSTSAELVEKGKAVKRVKFALTPSPLLRAVKVEVEEDDLLEDALNAFCSRGSSATMEEGPVDIGGWIAVAESSSCDEVDDDDYLEEGLDDATQSAPNGIQNVNMSSYMAEVPEDWLLDPAVASTSGMLVTIHGTLPTIRSSGWHNGAYEDAQAVVLSVFNTGPGNATFASTARVRFLKPLVPDMHTFVVPVSFLQPVKPDGVGQEALIIGGEYAGSLAKLREEVSEGWYFVSAAYDHIEIEAAKLVRVLPLDN</sequence>
<gene>
    <name evidence="2" type="ORF">OH76DRAFT_495737</name>
</gene>
<evidence type="ECO:0000313" key="3">
    <source>
        <dbReference type="Proteomes" id="UP000256964"/>
    </source>
</evidence>